<dbReference type="PATRIC" id="fig|1095736.3.peg.1095"/>
<dbReference type="OrthoDB" id="2235139at2"/>
<proteinExistence type="predicted"/>
<dbReference type="RefSeq" id="WP_001292147.1">
    <property type="nucleotide sequence ID" value="NZ_AICU01000064.1"/>
</dbReference>
<reference evidence="2 3" key="1">
    <citation type="submission" date="2012-02" db="EMBL/GenBank/DDBJ databases">
        <authorList>
            <person name="Harkins D.M."/>
            <person name="Madupu R."/>
            <person name="Durkin A.S."/>
            <person name="Torralba M."/>
            <person name="Methe B."/>
            <person name="Sutton G.G."/>
            <person name="Nelson K.E."/>
        </authorList>
    </citation>
    <scope>NUCLEOTIDE SEQUENCE [LARGE SCALE GENOMIC DNA]</scope>
    <source>
        <strain evidence="2 3">SK575</strain>
    </source>
</reference>
<dbReference type="EMBL" id="AICU01000064">
    <property type="protein sequence ID" value="EID28068.1"/>
    <property type="molecule type" value="Genomic_DNA"/>
</dbReference>
<feature type="transmembrane region" description="Helical" evidence="1">
    <location>
        <begin position="249"/>
        <end position="270"/>
    </location>
</feature>
<organism evidence="2 3">
    <name type="scientific">Streptococcus mitis SK575</name>
    <dbReference type="NCBI Taxonomy" id="1095736"/>
    <lineage>
        <taxon>Bacteria</taxon>
        <taxon>Bacillati</taxon>
        <taxon>Bacillota</taxon>
        <taxon>Bacilli</taxon>
        <taxon>Lactobacillales</taxon>
        <taxon>Streptococcaceae</taxon>
        <taxon>Streptococcus</taxon>
        <taxon>Streptococcus mitis group</taxon>
    </lineage>
</organism>
<feature type="transmembrane region" description="Helical" evidence="1">
    <location>
        <begin position="224"/>
        <end position="243"/>
    </location>
</feature>
<evidence type="ECO:0000313" key="2">
    <source>
        <dbReference type="EMBL" id="EID28068.1"/>
    </source>
</evidence>
<feature type="transmembrane region" description="Helical" evidence="1">
    <location>
        <begin position="314"/>
        <end position="334"/>
    </location>
</feature>
<evidence type="ECO:0000313" key="3">
    <source>
        <dbReference type="Proteomes" id="UP000005505"/>
    </source>
</evidence>
<keyword evidence="1" id="KW-0812">Transmembrane</keyword>
<feature type="transmembrane region" description="Helical" evidence="1">
    <location>
        <begin position="43"/>
        <end position="61"/>
    </location>
</feature>
<feature type="transmembrane region" description="Helical" evidence="1">
    <location>
        <begin position="117"/>
        <end position="137"/>
    </location>
</feature>
<comment type="caution">
    <text evidence="2">The sequence shown here is derived from an EMBL/GenBank/DDBJ whole genome shotgun (WGS) entry which is preliminary data.</text>
</comment>
<feature type="transmembrane region" description="Helical" evidence="1">
    <location>
        <begin position="190"/>
        <end position="217"/>
    </location>
</feature>
<feature type="transmembrane region" description="Helical" evidence="1">
    <location>
        <begin position="149"/>
        <end position="170"/>
    </location>
</feature>
<feature type="transmembrane region" description="Helical" evidence="1">
    <location>
        <begin position="73"/>
        <end position="97"/>
    </location>
</feature>
<sequence length="400" mass="47295">MSELFSLNWKSVDKWIMVVVALFLSLYDFIYHLEEPSILRMSILPLIFLFTLKILFIIFRLKSESALSYTPILSLLVLLLGAPNITYIIFGLLYSFLKPLDIEFQVHVISCFSFKNLKYIHLSLLISLVIILSMFISNYSGDKAILLAVIYRILPIYLICLTSFLAVTYFRRKSEREENIRQKFNFLSEVYMISFNTILGLLMWAFKQIIIFGCTFFAYSIFSYYPYVIKIFSFIFLLFIIGVPIPVSILSFTLPNIIYSVFPLLLMWLLREKIKERLTLDNLLKWNFSQLFVIIFSFFFGIEYENIREWAIKILQILVPWYIICLILIVILTYRRAKKEEDIKTREQIWELFKLFKRHEIKETTYPVICPSCSSENLLELGQGKSCDYCGGWLSRKKDL</sequence>
<name>I0SXG5_STRMT</name>
<evidence type="ECO:0000256" key="1">
    <source>
        <dbReference type="SAM" id="Phobius"/>
    </source>
</evidence>
<keyword evidence="1" id="KW-0472">Membrane</keyword>
<accession>I0SXG5</accession>
<dbReference type="AlphaFoldDB" id="I0SXG5"/>
<dbReference type="Proteomes" id="UP000005505">
    <property type="component" value="Unassembled WGS sequence"/>
</dbReference>
<feature type="transmembrane region" description="Helical" evidence="1">
    <location>
        <begin position="282"/>
        <end position="302"/>
    </location>
</feature>
<gene>
    <name evidence="2" type="ORF">HMPREF1048_1750</name>
</gene>
<keyword evidence="1" id="KW-1133">Transmembrane helix</keyword>
<protein>
    <submittedName>
        <fullName evidence="2">Putative membrane protein</fullName>
    </submittedName>
</protein>